<accession>A0A820EK81</accession>
<reference evidence="2" key="1">
    <citation type="submission" date="2021-02" db="EMBL/GenBank/DDBJ databases">
        <authorList>
            <person name="Nowell W R."/>
        </authorList>
    </citation>
    <scope>NUCLEOTIDE SEQUENCE</scope>
</reference>
<dbReference type="GO" id="GO:0005829">
    <property type="term" value="C:cytosol"/>
    <property type="evidence" value="ECO:0007669"/>
    <property type="project" value="TreeGrafter"/>
</dbReference>
<dbReference type="Pfam" id="PF23096">
    <property type="entry name" value="HEAT_PSME4"/>
    <property type="match status" value="2"/>
</dbReference>
<feature type="domain" description="Proteasome activator complex subunit 4-like HEAT repeat-like" evidence="1">
    <location>
        <begin position="3"/>
        <end position="99"/>
    </location>
</feature>
<dbReference type="InterPro" id="IPR035309">
    <property type="entry name" value="PSME4"/>
</dbReference>
<dbReference type="GO" id="GO:0010499">
    <property type="term" value="P:proteasomal ubiquitin-independent protein catabolic process"/>
    <property type="evidence" value="ECO:0007669"/>
    <property type="project" value="TreeGrafter"/>
</dbReference>
<evidence type="ECO:0000313" key="3">
    <source>
        <dbReference type="Proteomes" id="UP000663874"/>
    </source>
</evidence>
<dbReference type="InterPro" id="IPR055455">
    <property type="entry name" value="HEAT_PSME4"/>
</dbReference>
<sequence>MVDFLTHENNDIRKLAEQCVSALCRIQKPSRVYLGKSSHNLLHHTNNTCPGDHNDNLRVTYNDYQPPKTQIEWEQTCFLDKCYHGYYEWPKIIKYPMNKRERYTKETMPERGLFRNFGLNLIDHFMEQLNILIHEKTKEKYEGCHRVAAVIVAGMIRGSKHWTLQMLDELWQKIIPFLNQVCANLSPETLSYWGACFKFAMEDLDPRRMYRLIEFICTLINNKTIVNTFLETSSW</sequence>
<dbReference type="GO" id="GO:0070628">
    <property type="term" value="F:proteasome binding"/>
    <property type="evidence" value="ECO:0007669"/>
    <property type="project" value="InterPro"/>
</dbReference>
<dbReference type="AlphaFoldDB" id="A0A820EK81"/>
<dbReference type="GO" id="GO:0005634">
    <property type="term" value="C:nucleus"/>
    <property type="evidence" value="ECO:0007669"/>
    <property type="project" value="TreeGrafter"/>
</dbReference>
<protein>
    <recommendedName>
        <fullName evidence="1">Proteasome activator complex subunit 4-like HEAT repeat-like domain-containing protein</fullName>
    </recommendedName>
</protein>
<dbReference type="EMBL" id="CAJOBE010022360">
    <property type="protein sequence ID" value="CAF4250027.1"/>
    <property type="molecule type" value="Genomic_DNA"/>
</dbReference>
<evidence type="ECO:0000313" key="2">
    <source>
        <dbReference type="EMBL" id="CAF4250027.1"/>
    </source>
</evidence>
<dbReference type="GO" id="GO:0016504">
    <property type="term" value="F:peptidase activator activity"/>
    <property type="evidence" value="ECO:0007669"/>
    <property type="project" value="InterPro"/>
</dbReference>
<organism evidence="2 3">
    <name type="scientific">Rotaria sordida</name>
    <dbReference type="NCBI Taxonomy" id="392033"/>
    <lineage>
        <taxon>Eukaryota</taxon>
        <taxon>Metazoa</taxon>
        <taxon>Spiralia</taxon>
        <taxon>Gnathifera</taxon>
        <taxon>Rotifera</taxon>
        <taxon>Eurotatoria</taxon>
        <taxon>Bdelloidea</taxon>
        <taxon>Philodinida</taxon>
        <taxon>Philodinidae</taxon>
        <taxon>Rotaria</taxon>
    </lineage>
</organism>
<proteinExistence type="predicted"/>
<dbReference type="PANTHER" id="PTHR32170:SF3">
    <property type="entry name" value="PROTEASOME ACTIVATOR COMPLEX SUBUNIT 4"/>
    <property type="match status" value="1"/>
</dbReference>
<evidence type="ECO:0000259" key="1">
    <source>
        <dbReference type="Pfam" id="PF23096"/>
    </source>
</evidence>
<dbReference type="Proteomes" id="UP000663874">
    <property type="component" value="Unassembled WGS sequence"/>
</dbReference>
<name>A0A820EK81_9BILA</name>
<dbReference type="PANTHER" id="PTHR32170">
    <property type="entry name" value="PROTEASOME ACTIVATOR COMPLEX SUBUNIT 4"/>
    <property type="match status" value="1"/>
</dbReference>
<feature type="domain" description="Proteasome activator complex subunit 4-like HEAT repeat-like" evidence="1">
    <location>
        <begin position="112"/>
        <end position="232"/>
    </location>
</feature>
<gene>
    <name evidence="2" type="ORF">FNK824_LOCUS38573</name>
</gene>
<feature type="non-terminal residue" evidence="2">
    <location>
        <position position="1"/>
    </location>
</feature>
<comment type="caution">
    <text evidence="2">The sequence shown here is derived from an EMBL/GenBank/DDBJ whole genome shotgun (WGS) entry which is preliminary data.</text>
</comment>